<reference evidence="2" key="2">
    <citation type="submission" date="2015-01" db="EMBL/GenBank/DDBJ databases">
        <title>Evolutionary Origins and Diversification of the Mycorrhizal Mutualists.</title>
        <authorList>
            <consortium name="DOE Joint Genome Institute"/>
            <consortium name="Mycorrhizal Genomics Consortium"/>
            <person name="Kohler A."/>
            <person name="Kuo A."/>
            <person name="Nagy L.G."/>
            <person name="Floudas D."/>
            <person name="Copeland A."/>
            <person name="Barry K.W."/>
            <person name="Cichocki N."/>
            <person name="Veneault-Fourrey C."/>
            <person name="LaButti K."/>
            <person name="Lindquist E.A."/>
            <person name="Lipzen A."/>
            <person name="Lundell T."/>
            <person name="Morin E."/>
            <person name="Murat C."/>
            <person name="Riley R."/>
            <person name="Ohm R."/>
            <person name="Sun H."/>
            <person name="Tunlid A."/>
            <person name="Henrissat B."/>
            <person name="Grigoriev I.V."/>
            <person name="Hibbett D.S."/>
            <person name="Martin F."/>
        </authorList>
    </citation>
    <scope>NUCLEOTIDE SEQUENCE [LARGE SCALE GENOMIC DNA]</scope>
    <source>
        <strain evidence="2">LaAM-08-1</strain>
    </source>
</reference>
<evidence type="ECO:0000313" key="2">
    <source>
        <dbReference type="Proteomes" id="UP000054477"/>
    </source>
</evidence>
<reference evidence="1 2" key="1">
    <citation type="submission" date="2014-04" db="EMBL/GenBank/DDBJ databases">
        <authorList>
            <consortium name="DOE Joint Genome Institute"/>
            <person name="Kuo A."/>
            <person name="Kohler A."/>
            <person name="Nagy L.G."/>
            <person name="Floudas D."/>
            <person name="Copeland A."/>
            <person name="Barry K.W."/>
            <person name="Cichocki N."/>
            <person name="Veneault-Fourrey C."/>
            <person name="LaButti K."/>
            <person name="Lindquist E.A."/>
            <person name="Lipzen A."/>
            <person name="Lundell T."/>
            <person name="Morin E."/>
            <person name="Murat C."/>
            <person name="Sun H."/>
            <person name="Tunlid A."/>
            <person name="Henrissat B."/>
            <person name="Grigoriev I.V."/>
            <person name="Hibbett D.S."/>
            <person name="Martin F."/>
            <person name="Nordberg H.P."/>
            <person name="Cantor M.N."/>
            <person name="Hua S.X."/>
        </authorList>
    </citation>
    <scope>NUCLEOTIDE SEQUENCE [LARGE SCALE GENOMIC DNA]</scope>
    <source>
        <strain evidence="1 2">LaAM-08-1</strain>
    </source>
</reference>
<accession>A0A0C9WQD5</accession>
<dbReference type="EMBL" id="KN838849">
    <property type="protein sequence ID" value="KIJ93355.1"/>
    <property type="molecule type" value="Genomic_DNA"/>
</dbReference>
<sequence>MHQTRLSGTKPPRECHGLASRVAGAGWPFVSRVRIQHNLFNVILNQNRDEGL</sequence>
<gene>
    <name evidence="1" type="ORF">K443DRAFT_402442</name>
</gene>
<organism evidence="1 2">
    <name type="scientific">Laccaria amethystina LaAM-08-1</name>
    <dbReference type="NCBI Taxonomy" id="1095629"/>
    <lineage>
        <taxon>Eukaryota</taxon>
        <taxon>Fungi</taxon>
        <taxon>Dikarya</taxon>
        <taxon>Basidiomycota</taxon>
        <taxon>Agaricomycotina</taxon>
        <taxon>Agaricomycetes</taxon>
        <taxon>Agaricomycetidae</taxon>
        <taxon>Agaricales</taxon>
        <taxon>Agaricineae</taxon>
        <taxon>Hydnangiaceae</taxon>
        <taxon>Laccaria</taxon>
    </lineage>
</organism>
<proteinExistence type="predicted"/>
<dbReference type="HOGENOM" id="CLU_3087595_0_0_1"/>
<protein>
    <submittedName>
        <fullName evidence="1">Unplaced genomic scaffold K443scaffold_314, whole genome shotgun sequence</fullName>
    </submittedName>
</protein>
<dbReference type="AlphaFoldDB" id="A0A0C9WQD5"/>
<dbReference type="Proteomes" id="UP000054477">
    <property type="component" value="Unassembled WGS sequence"/>
</dbReference>
<keyword evidence="2" id="KW-1185">Reference proteome</keyword>
<name>A0A0C9WQD5_9AGAR</name>
<evidence type="ECO:0000313" key="1">
    <source>
        <dbReference type="EMBL" id="KIJ93355.1"/>
    </source>
</evidence>